<evidence type="ECO:0000313" key="2">
    <source>
        <dbReference type="Proteomes" id="UP000516380"/>
    </source>
</evidence>
<gene>
    <name evidence="1" type="ORF">NIIDMKKI_09890</name>
</gene>
<reference evidence="1 2" key="1">
    <citation type="submission" date="2020-07" db="EMBL/GenBank/DDBJ databases">
        <title>Mycobacterium kansasii (former subtype) with zoonotic potential isolated from diseased indoor pet cat, Japan.</title>
        <authorList>
            <person name="Fukano H."/>
            <person name="Terazono T."/>
            <person name="Hoshino Y."/>
        </authorList>
    </citation>
    <scope>NUCLEOTIDE SEQUENCE [LARGE SCALE GENOMIC DNA]</scope>
    <source>
        <strain evidence="1 2">Kuro-I</strain>
    </source>
</reference>
<proteinExistence type="predicted"/>
<dbReference type="AlphaFoldDB" id="A0A7G1I671"/>
<sequence length="78" mass="8540">MEEGSGNGSDTGAEIGVELHCLAAQREVQRDCADIDWFNDDGAQFRVQGDGQCNRKTVYRYGEADIGVRDVDVDTRSA</sequence>
<dbReference type="EMBL" id="AP023343">
    <property type="protein sequence ID" value="BCI85783.1"/>
    <property type="molecule type" value="Genomic_DNA"/>
</dbReference>
<evidence type="ECO:0000313" key="1">
    <source>
        <dbReference type="EMBL" id="BCI85783.1"/>
    </source>
</evidence>
<protein>
    <submittedName>
        <fullName evidence="1">Uncharacterized protein</fullName>
    </submittedName>
</protein>
<organism evidence="1 2">
    <name type="scientific">Mycobacterium kansasii</name>
    <dbReference type="NCBI Taxonomy" id="1768"/>
    <lineage>
        <taxon>Bacteria</taxon>
        <taxon>Bacillati</taxon>
        <taxon>Actinomycetota</taxon>
        <taxon>Actinomycetes</taxon>
        <taxon>Mycobacteriales</taxon>
        <taxon>Mycobacteriaceae</taxon>
        <taxon>Mycobacterium</taxon>
    </lineage>
</organism>
<accession>A0A7G1I671</accession>
<name>A0A7G1I671_MYCKA</name>
<keyword evidence="2" id="KW-1185">Reference proteome</keyword>
<dbReference type="Proteomes" id="UP000516380">
    <property type="component" value="Chromosome"/>
</dbReference>